<accession>A0A433HNN2</accession>
<dbReference type="SUPFAM" id="SSF56059">
    <property type="entry name" value="Glutathione synthetase ATP-binding domain-like"/>
    <property type="match status" value="1"/>
</dbReference>
<dbReference type="PANTHER" id="PTHR21621">
    <property type="entry name" value="RIBOSOMAL PROTEIN S6 MODIFICATION PROTEIN"/>
    <property type="match status" value="1"/>
</dbReference>
<keyword evidence="4" id="KW-1185">Reference proteome</keyword>
<gene>
    <name evidence="3" type="ORF">ELQ35_06160</name>
</gene>
<dbReference type="EMBL" id="RYZZ01000007">
    <property type="protein sequence ID" value="RUQ29939.1"/>
    <property type="molecule type" value="Genomic_DNA"/>
</dbReference>
<organism evidence="3 4">
    <name type="scientific">Peribacillus cavernae</name>
    <dbReference type="NCBI Taxonomy" id="1674310"/>
    <lineage>
        <taxon>Bacteria</taxon>
        <taxon>Bacillati</taxon>
        <taxon>Bacillota</taxon>
        <taxon>Bacilli</taxon>
        <taxon>Bacillales</taxon>
        <taxon>Bacillaceae</taxon>
        <taxon>Peribacillus</taxon>
    </lineage>
</organism>
<feature type="domain" description="ATP-grasp" evidence="2">
    <location>
        <begin position="147"/>
        <end position="394"/>
    </location>
</feature>
<protein>
    <recommendedName>
        <fullName evidence="2">ATP-grasp domain-containing protein</fullName>
    </recommendedName>
</protein>
<dbReference type="RefSeq" id="WP_126863960.1">
    <property type="nucleotide sequence ID" value="NZ_JAUSTX010000001.1"/>
</dbReference>
<dbReference type="Gene3D" id="3.30.470.20">
    <property type="entry name" value="ATP-grasp fold, B domain"/>
    <property type="match status" value="1"/>
</dbReference>
<name>A0A433HNN2_9BACI</name>
<dbReference type="GO" id="GO:0005524">
    <property type="term" value="F:ATP binding"/>
    <property type="evidence" value="ECO:0007669"/>
    <property type="project" value="UniProtKB-UniRule"/>
</dbReference>
<evidence type="ECO:0000313" key="3">
    <source>
        <dbReference type="EMBL" id="RUQ29939.1"/>
    </source>
</evidence>
<evidence type="ECO:0000259" key="2">
    <source>
        <dbReference type="PROSITE" id="PS50975"/>
    </source>
</evidence>
<dbReference type="Pfam" id="PF14398">
    <property type="entry name" value="ATPgrasp_YheCD"/>
    <property type="match status" value="1"/>
</dbReference>
<comment type="caution">
    <text evidence="3">The sequence shown here is derived from an EMBL/GenBank/DDBJ whole genome shotgun (WGS) entry which is preliminary data.</text>
</comment>
<keyword evidence="1" id="KW-0067">ATP-binding</keyword>
<dbReference type="InterPro" id="IPR026838">
    <property type="entry name" value="YheC/D"/>
</dbReference>
<dbReference type="Proteomes" id="UP000267430">
    <property type="component" value="Unassembled WGS sequence"/>
</dbReference>
<dbReference type="PROSITE" id="PS50975">
    <property type="entry name" value="ATP_GRASP"/>
    <property type="match status" value="1"/>
</dbReference>
<dbReference type="GO" id="GO:0005737">
    <property type="term" value="C:cytoplasm"/>
    <property type="evidence" value="ECO:0007669"/>
    <property type="project" value="TreeGrafter"/>
</dbReference>
<dbReference type="InterPro" id="IPR011761">
    <property type="entry name" value="ATP-grasp"/>
</dbReference>
<evidence type="ECO:0000313" key="4">
    <source>
        <dbReference type="Proteomes" id="UP000267430"/>
    </source>
</evidence>
<sequence>MNIYYDSVFQTWYHTAKTKQLYIGGKQTEIAYCEQARTMPEHSFHIKKWRKSRGIAVGMLTCRTDKNEFGIGGNLSLFQELHLYLAKHGIFSYIFTLEDAKDEDFSGFIFSSELAKWIKVAVPFPDVVYNRIPFRSHEASSGFRQLKSLLNRYSIPLFNPRFVHKYEIYEAFKEDDYLRKLLPKTILLSSSTVLYSFLDRHRTVYVKPVTGNRGSGIYILRLNEDETLEAITPGKQKEFSSFTSFWEQESKKLLRNRYIIQKAIVPKKIDGHRYDYRLLVHFKKGGYRLSGKAVRMSQNQEITTHIPRGGKLIPYETVQTEEMDDLLNKIAEKSGLVLSNTFGLFGEFSIDLGEDENGMLHLFEINSKPMQFDEEIIERQRRQNLKNLFIELAMPAKHM</sequence>
<proteinExistence type="predicted"/>
<dbReference type="GO" id="GO:0016879">
    <property type="term" value="F:ligase activity, forming carbon-nitrogen bonds"/>
    <property type="evidence" value="ECO:0007669"/>
    <property type="project" value="TreeGrafter"/>
</dbReference>
<dbReference type="OrthoDB" id="7869153at2"/>
<reference evidence="3 4" key="1">
    <citation type="submission" date="2018-12" db="EMBL/GenBank/DDBJ databases">
        <title>Bacillus chawlae sp. nov., Bacillus glennii sp. nov., and Bacillus saganii sp. nov. Isolated from the Vehicle Assembly Building at Kennedy Space Center where the Viking Spacecraft were Assembled.</title>
        <authorList>
            <person name="Seuylemezian A."/>
            <person name="Vaishampayan P."/>
        </authorList>
    </citation>
    <scope>NUCLEOTIDE SEQUENCE [LARGE SCALE GENOMIC DNA]</scope>
    <source>
        <strain evidence="3 4">L5</strain>
    </source>
</reference>
<dbReference type="GO" id="GO:0046872">
    <property type="term" value="F:metal ion binding"/>
    <property type="evidence" value="ECO:0007669"/>
    <property type="project" value="InterPro"/>
</dbReference>
<evidence type="ECO:0000256" key="1">
    <source>
        <dbReference type="PROSITE-ProRule" id="PRU00409"/>
    </source>
</evidence>
<keyword evidence="1" id="KW-0547">Nucleotide-binding</keyword>
<dbReference type="AlphaFoldDB" id="A0A433HNN2"/>
<dbReference type="PANTHER" id="PTHR21621:SF0">
    <property type="entry name" value="BETA-CITRYLGLUTAMATE SYNTHASE B-RELATED"/>
    <property type="match status" value="1"/>
</dbReference>